<dbReference type="EMBL" id="JAMFLX010000069">
    <property type="protein sequence ID" value="MCL6272253.1"/>
    <property type="molecule type" value="Genomic_DNA"/>
</dbReference>
<evidence type="ECO:0000313" key="2">
    <source>
        <dbReference type="Proteomes" id="UP001203338"/>
    </source>
</evidence>
<protein>
    <recommendedName>
        <fullName evidence="3">Lipoprotein</fullName>
    </recommendedName>
</protein>
<comment type="caution">
    <text evidence="1">The sequence shown here is derived from an EMBL/GenBank/DDBJ whole genome shotgun (WGS) entry which is preliminary data.</text>
</comment>
<accession>A0ABT0PLK8</accession>
<gene>
    <name evidence="1" type="ORF">M3P05_20235</name>
</gene>
<reference evidence="1 2" key="1">
    <citation type="submission" date="2022-05" db="EMBL/GenBank/DDBJ databases">
        <authorList>
            <person name="Park J.-S."/>
        </authorList>
    </citation>
    <scope>NUCLEOTIDE SEQUENCE [LARGE SCALE GENOMIC DNA]</scope>
    <source>
        <strain evidence="1 2">2012CJ34-2</strain>
    </source>
</reference>
<dbReference type="RefSeq" id="WP_249701942.1">
    <property type="nucleotide sequence ID" value="NZ_JAMFLX010000069.1"/>
</dbReference>
<proteinExistence type="predicted"/>
<name>A0ABT0PLK8_9GAMM</name>
<sequence length="190" mass="20704">MFALSCLLLVASCHSGTEDTSTSSTAWQSVAISTLEAGHCDDFWKMIHPYAKQGNPDAAALIAGAIYSHGFVPPGVNDDALFRFRALMSGFSLSAKSGEPRSLEMLLALSEANIFPNDGGKEFSQCLVAEENKYKCINKAIQDKLFPSFEQWFKEIDSLRNPGSKAVCNEPSNSQKLNDDDFDVVPALDN</sequence>
<evidence type="ECO:0000313" key="1">
    <source>
        <dbReference type="EMBL" id="MCL6272253.1"/>
    </source>
</evidence>
<keyword evidence="2" id="KW-1185">Reference proteome</keyword>
<dbReference type="Proteomes" id="UP001203338">
    <property type="component" value="Unassembled WGS sequence"/>
</dbReference>
<organism evidence="1 2">
    <name type="scientific">Parendozoicomonas callyspongiae</name>
    <dbReference type="NCBI Taxonomy" id="2942213"/>
    <lineage>
        <taxon>Bacteria</taxon>
        <taxon>Pseudomonadati</taxon>
        <taxon>Pseudomonadota</taxon>
        <taxon>Gammaproteobacteria</taxon>
        <taxon>Oceanospirillales</taxon>
        <taxon>Endozoicomonadaceae</taxon>
        <taxon>Parendozoicomonas</taxon>
    </lineage>
</organism>
<evidence type="ECO:0008006" key="3">
    <source>
        <dbReference type="Google" id="ProtNLM"/>
    </source>
</evidence>